<dbReference type="GO" id="GO:0006643">
    <property type="term" value="P:membrane lipid metabolic process"/>
    <property type="evidence" value="ECO:0007669"/>
    <property type="project" value="TreeGrafter"/>
</dbReference>
<keyword evidence="5" id="KW-0443">Lipid metabolism</keyword>
<dbReference type="PANTHER" id="PTHR21624:SF1">
    <property type="entry name" value="ALKYLGLYCEROL MONOOXYGENASE"/>
    <property type="match status" value="1"/>
</dbReference>
<feature type="transmembrane region" description="Helical" evidence="7">
    <location>
        <begin position="12"/>
        <end position="29"/>
    </location>
</feature>
<dbReference type="InterPro" id="IPR051689">
    <property type="entry name" value="Sterol_desaturase/TMEM195"/>
</dbReference>
<dbReference type="GO" id="GO:0012505">
    <property type="term" value="C:endomembrane system"/>
    <property type="evidence" value="ECO:0007669"/>
    <property type="project" value="UniProtKB-SubCell"/>
</dbReference>
<dbReference type="Pfam" id="PF04116">
    <property type="entry name" value="FA_hydroxylase"/>
    <property type="match status" value="1"/>
</dbReference>
<accession>A0A2W5MQZ9</accession>
<evidence type="ECO:0000256" key="2">
    <source>
        <dbReference type="ARBA" id="ARBA00022692"/>
    </source>
</evidence>
<reference evidence="9 10" key="1">
    <citation type="submission" date="2017-08" db="EMBL/GenBank/DDBJ databases">
        <title>Infants hospitalized years apart are colonized by the same room-sourced microbial strains.</title>
        <authorList>
            <person name="Brooks B."/>
            <person name="Olm M.R."/>
            <person name="Firek B.A."/>
            <person name="Baker R."/>
            <person name="Thomas B.C."/>
            <person name="Morowitz M.J."/>
            <person name="Banfield J.F."/>
        </authorList>
    </citation>
    <scope>NUCLEOTIDE SEQUENCE [LARGE SCALE GENOMIC DNA]</scope>
    <source>
        <strain evidence="9">S2_005_002_R2_29</strain>
    </source>
</reference>
<evidence type="ECO:0000259" key="8">
    <source>
        <dbReference type="Pfam" id="PF04116"/>
    </source>
</evidence>
<evidence type="ECO:0000313" key="9">
    <source>
        <dbReference type="EMBL" id="PZQ43662.1"/>
    </source>
</evidence>
<feature type="transmembrane region" description="Helical" evidence="7">
    <location>
        <begin position="35"/>
        <end position="52"/>
    </location>
</feature>
<comment type="caution">
    <text evidence="9">The sequence shown here is derived from an EMBL/GenBank/DDBJ whole genome shotgun (WGS) entry which is preliminary data.</text>
</comment>
<evidence type="ECO:0000256" key="6">
    <source>
        <dbReference type="ARBA" id="ARBA00023136"/>
    </source>
</evidence>
<evidence type="ECO:0000256" key="7">
    <source>
        <dbReference type="SAM" id="Phobius"/>
    </source>
</evidence>
<keyword evidence="4" id="KW-0560">Oxidoreductase</keyword>
<protein>
    <submittedName>
        <fullName evidence="9">Sterol desaturase</fullName>
    </submittedName>
</protein>
<gene>
    <name evidence="9" type="ORF">DI551_11730</name>
</gene>
<evidence type="ECO:0000256" key="4">
    <source>
        <dbReference type="ARBA" id="ARBA00023002"/>
    </source>
</evidence>
<evidence type="ECO:0000256" key="1">
    <source>
        <dbReference type="ARBA" id="ARBA00004127"/>
    </source>
</evidence>
<keyword evidence="3 7" id="KW-1133">Transmembrane helix</keyword>
<dbReference type="GO" id="GO:0005506">
    <property type="term" value="F:iron ion binding"/>
    <property type="evidence" value="ECO:0007669"/>
    <property type="project" value="InterPro"/>
</dbReference>
<dbReference type="PANTHER" id="PTHR21624">
    <property type="entry name" value="STEROL DESATURASE-RELATED PROTEIN"/>
    <property type="match status" value="1"/>
</dbReference>
<comment type="subcellular location">
    <subcellularLocation>
        <location evidence="1">Endomembrane system</location>
        <topology evidence="1">Multi-pass membrane protein</topology>
    </subcellularLocation>
</comment>
<dbReference type="GO" id="GO:0050479">
    <property type="term" value="F:glyceryl-ether monooxygenase activity"/>
    <property type="evidence" value="ECO:0007669"/>
    <property type="project" value="TreeGrafter"/>
</dbReference>
<organism evidence="9 10">
    <name type="scientific">Micavibrio aeruginosavorus</name>
    <dbReference type="NCBI Taxonomy" id="349221"/>
    <lineage>
        <taxon>Bacteria</taxon>
        <taxon>Pseudomonadati</taxon>
        <taxon>Bdellovibrionota</taxon>
        <taxon>Bdellovibrionia</taxon>
        <taxon>Bdellovibrionales</taxon>
        <taxon>Pseudobdellovibrionaceae</taxon>
        <taxon>Micavibrio</taxon>
    </lineage>
</organism>
<keyword evidence="2 7" id="KW-0812">Transmembrane</keyword>
<proteinExistence type="predicted"/>
<dbReference type="Proteomes" id="UP000249417">
    <property type="component" value="Unassembled WGS sequence"/>
</dbReference>
<dbReference type="GO" id="GO:0016020">
    <property type="term" value="C:membrane"/>
    <property type="evidence" value="ECO:0007669"/>
    <property type="project" value="GOC"/>
</dbReference>
<dbReference type="EMBL" id="QFQB01000140">
    <property type="protein sequence ID" value="PZQ43662.1"/>
    <property type="molecule type" value="Genomic_DNA"/>
</dbReference>
<dbReference type="AlphaFoldDB" id="A0A2W5MQZ9"/>
<name>A0A2W5MQZ9_9BACT</name>
<evidence type="ECO:0000313" key="10">
    <source>
        <dbReference type="Proteomes" id="UP000249417"/>
    </source>
</evidence>
<sequence>MTNTVRTVISYISWPLLLVLCIAATVFGFKSTHPVLAFNVVYLCLITSLFLLERYMPHEQKWRESDGQLFADLAHTLLSKGVVQAIIGFAGIFGLTTLITPLTDEGYGIWPRHWPLAAQVVLGLVTAEFGLYWAHRLSHEFHPLWRFHAVHHSVTKLWIVNTGRFHFINSLVSILLGTGVLIALGAPLEVVLWLSAITAYIGVLTHCNVEMNFIWPLSYIFNTPELHRWHHSKKLREGNKNYSENIMIWDHVFRSFYIDTGRRPPTNIGITQQMPESFWEQLVWPFRDLSLKFKPYDKKTSTKPLPASE</sequence>
<keyword evidence="6 7" id="KW-0472">Membrane</keyword>
<dbReference type="InterPro" id="IPR006694">
    <property type="entry name" value="Fatty_acid_hydroxylase"/>
</dbReference>
<dbReference type="GO" id="GO:0008610">
    <property type="term" value="P:lipid biosynthetic process"/>
    <property type="evidence" value="ECO:0007669"/>
    <property type="project" value="InterPro"/>
</dbReference>
<feature type="transmembrane region" description="Helical" evidence="7">
    <location>
        <begin position="73"/>
        <end position="96"/>
    </location>
</feature>
<evidence type="ECO:0000256" key="3">
    <source>
        <dbReference type="ARBA" id="ARBA00022989"/>
    </source>
</evidence>
<feature type="transmembrane region" description="Helical" evidence="7">
    <location>
        <begin position="165"/>
        <end position="184"/>
    </location>
</feature>
<feature type="transmembrane region" description="Helical" evidence="7">
    <location>
        <begin position="116"/>
        <end position="134"/>
    </location>
</feature>
<evidence type="ECO:0000256" key="5">
    <source>
        <dbReference type="ARBA" id="ARBA00023098"/>
    </source>
</evidence>
<feature type="domain" description="Fatty acid hydroxylase" evidence="8">
    <location>
        <begin position="120"/>
        <end position="254"/>
    </location>
</feature>